<organism evidence="2">
    <name type="scientific">Microvirga ossetica</name>
    <dbReference type="NCBI Taxonomy" id="1882682"/>
    <lineage>
        <taxon>Bacteria</taxon>
        <taxon>Pseudomonadati</taxon>
        <taxon>Pseudomonadota</taxon>
        <taxon>Alphaproteobacteria</taxon>
        <taxon>Hyphomicrobiales</taxon>
        <taxon>Methylobacteriaceae</taxon>
        <taxon>Microvirga</taxon>
    </lineage>
</organism>
<dbReference type="PANTHER" id="PTHR43861">
    <property type="entry name" value="TRANS-ACONITATE 2-METHYLTRANSFERASE-RELATED"/>
    <property type="match status" value="1"/>
</dbReference>
<reference evidence="2" key="1">
    <citation type="submission" date="2016-07" db="EMBL/GenBank/DDBJ databases">
        <title>Microvirga ossetica sp. nov. a new species of rhizobia isolated from root nodules of the legume species Vicia alpestris Steven originated from North Ossetia region in the Caucasus.</title>
        <authorList>
            <person name="Safronova V.I."/>
            <person name="Kuznetsova I.G."/>
            <person name="Sazanova A.L."/>
            <person name="Belimov A."/>
            <person name="Andronov E."/>
            <person name="Osledkin Y.S."/>
            <person name="Onishchuk O.P."/>
            <person name="Kurchak O.N."/>
            <person name="Shaposhnikov A.I."/>
            <person name="Willems A."/>
            <person name="Tikhonovich I.A."/>
        </authorList>
    </citation>
    <scope>NUCLEOTIDE SEQUENCE [LARGE SCALE GENOMIC DNA]</scope>
    <source>
        <strain evidence="2">V5/3M</strain>
        <plasmid evidence="2">unnamed1</plasmid>
    </source>
</reference>
<dbReference type="AlphaFoldDB" id="A0A1B2ES36"/>
<evidence type="ECO:0000313" key="2">
    <source>
        <dbReference type="EMBL" id="ANY82786.1"/>
    </source>
</evidence>
<sequence>MTTDSYMFGWSTGELQRLTRQAALVEPETEDLFRRAGITAGMQVLDVGSGAGDVALLVGRLVRPGGSVLGIEQSADSAALATHRAAAAGNVPVHFEVGDLNTYEPSADYDAVVGRFVLPYLADPPGVLRRLASRVRPGGVIAFMEFDVTRIESVPEAPLFRTAATWITRAFEGGSIDPALGSRLGTVFRDAGLPWPYLTSFQKVSCGPDGSYWLFAETVRTLLPQIIRLGLVTAEQVDIESLADRLREEAVAARLTAFSPRWVGGWVRVPLQSAEASGT</sequence>
<accession>A0A1B2ES36</accession>
<dbReference type="InterPro" id="IPR029063">
    <property type="entry name" value="SAM-dependent_MTases_sf"/>
</dbReference>
<dbReference type="SUPFAM" id="SSF53335">
    <property type="entry name" value="S-adenosyl-L-methionine-dependent methyltransferases"/>
    <property type="match status" value="1"/>
</dbReference>
<dbReference type="KEGG" id="moc:BB934_31590"/>
<feature type="domain" description="Methyltransferase" evidence="1">
    <location>
        <begin position="39"/>
        <end position="147"/>
    </location>
</feature>
<evidence type="ECO:0000259" key="1">
    <source>
        <dbReference type="Pfam" id="PF13847"/>
    </source>
</evidence>
<dbReference type="RefSeq" id="WP_157934448.1">
    <property type="nucleotide sequence ID" value="NZ_CP016617.1"/>
</dbReference>
<dbReference type="InterPro" id="IPR025714">
    <property type="entry name" value="Methyltranfer_dom"/>
</dbReference>
<dbReference type="EMBL" id="CP016617">
    <property type="protein sequence ID" value="ANY82786.1"/>
    <property type="molecule type" value="Genomic_DNA"/>
</dbReference>
<dbReference type="CDD" id="cd02440">
    <property type="entry name" value="AdoMet_MTases"/>
    <property type="match status" value="1"/>
</dbReference>
<dbReference type="OrthoDB" id="9770485at2"/>
<keyword evidence="2" id="KW-0614">Plasmid</keyword>
<dbReference type="Pfam" id="PF13847">
    <property type="entry name" value="Methyltransf_31"/>
    <property type="match status" value="1"/>
</dbReference>
<dbReference type="Gene3D" id="3.40.50.150">
    <property type="entry name" value="Vaccinia Virus protein VP39"/>
    <property type="match status" value="1"/>
</dbReference>
<gene>
    <name evidence="2" type="ORF">BB934_31590</name>
</gene>
<name>A0A1B2ES36_9HYPH</name>
<protein>
    <recommendedName>
        <fullName evidence="1">Methyltransferase domain-containing protein</fullName>
    </recommendedName>
</protein>
<proteinExistence type="predicted"/>
<geneLocation type="plasmid" evidence="2">
    <name>unnamed1</name>
</geneLocation>